<dbReference type="AlphaFoldDB" id="A0A699JCM3"/>
<dbReference type="EMBL" id="BKCJ010393409">
    <property type="protein sequence ID" value="GFA25535.1"/>
    <property type="molecule type" value="Genomic_DNA"/>
</dbReference>
<reference evidence="1" key="1">
    <citation type="journal article" date="2019" name="Sci. Rep.">
        <title>Draft genome of Tanacetum cinerariifolium, the natural source of mosquito coil.</title>
        <authorList>
            <person name="Yamashiro T."/>
            <person name="Shiraishi A."/>
            <person name="Satake H."/>
            <person name="Nakayama K."/>
        </authorList>
    </citation>
    <scope>NUCLEOTIDE SEQUENCE</scope>
</reference>
<protein>
    <submittedName>
        <fullName evidence="1">Uncharacterized protein</fullName>
    </submittedName>
</protein>
<evidence type="ECO:0000313" key="1">
    <source>
        <dbReference type="EMBL" id="GFA25535.1"/>
    </source>
</evidence>
<sequence length="44" mass="4798">FKEAIYDEEVQAGEAISLFDEEIAQDEAASEARSNGSGDEITFD</sequence>
<organism evidence="1">
    <name type="scientific">Tanacetum cinerariifolium</name>
    <name type="common">Dalmatian daisy</name>
    <name type="synonym">Chrysanthemum cinerariifolium</name>
    <dbReference type="NCBI Taxonomy" id="118510"/>
    <lineage>
        <taxon>Eukaryota</taxon>
        <taxon>Viridiplantae</taxon>
        <taxon>Streptophyta</taxon>
        <taxon>Embryophyta</taxon>
        <taxon>Tracheophyta</taxon>
        <taxon>Spermatophyta</taxon>
        <taxon>Magnoliopsida</taxon>
        <taxon>eudicotyledons</taxon>
        <taxon>Gunneridae</taxon>
        <taxon>Pentapetalae</taxon>
        <taxon>asterids</taxon>
        <taxon>campanulids</taxon>
        <taxon>Asterales</taxon>
        <taxon>Asteraceae</taxon>
        <taxon>Asteroideae</taxon>
        <taxon>Anthemideae</taxon>
        <taxon>Anthemidinae</taxon>
        <taxon>Tanacetum</taxon>
    </lineage>
</organism>
<proteinExistence type="predicted"/>
<name>A0A699JCM3_TANCI</name>
<comment type="caution">
    <text evidence="1">The sequence shown here is derived from an EMBL/GenBank/DDBJ whole genome shotgun (WGS) entry which is preliminary data.</text>
</comment>
<accession>A0A699JCM3</accession>
<gene>
    <name evidence="1" type="ORF">Tci_597507</name>
</gene>
<feature type="non-terminal residue" evidence="1">
    <location>
        <position position="1"/>
    </location>
</feature>